<dbReference type="SUPFAM" id="SSF46785">
    <property type="entry name" value="Winged helix' DNA-binding domain"/>
    <property type="match status" value="1"/>
</dbReference>
<dbReference type="InterPro" id="IPR051534">
    <property type="entry name" value="CBASS_pafABC_assoc_protein"/>
</dbReference>
<protein>
    <submittedName>
        <fullName evidence="4">WYL domain-containing protein</fullName>
    </submittedName>
</protein>
<dbReference type="EMBL" id="BAAABM010000045">
    <property type="protein sequence ID" value="GAA0351581.1"/>
    <property type="molecule type" value="Genomic_DNA"/>
</dbReference>
<evidence type="ECO:0000313" key="5">
    <source>
        <dbReference type="Proteomes" id="UP001501822"/>
    </source>
</evidence>
<proteinExistence type="predicted"/>
<keyword evidence="1" id="KW-0805">Transcription regulation</keyword>
<evidence type="ECO:0000256" key="1">
    <source>
        <dbReference type="ARBA" id="ARBA00023015"/>
    </source>
</evidence>
<dbReference type="PANTHER" id="PTHR34580">
    <property type="match status" value="1"/>
</dbReference>
<dbReference type="Gene3D" id="1.10.10.10">
    <property type="entry name" value="Winged helix-like DNA-binding domain superfamily/Winged helix DNA-binding domain"/>
    <property type="match status" value="1"/>
</dbReference>
<dbReference type="PROSITE" id="PS52050">
    <property type="entry name" value="WYL"/>
    <property type="match status" value="1"/>
</dbReference>
<dbReference type="InterPro" id="IPR013196">
    <property type="entry name" value="HTH_11"/>
</dbReference>
<comment type="caution">
    <text evidence="4">The sequence shown here is derived from an EMBL/GenBank/DDBJ whole genome shotgun (WGS) entry which is preliminary data.</text>
</comment>
<sequence>MRASRLVSLLLLLQSRGRMTAQELADELEVSLRTIYRDVESLSAAGVPVYADRGPAGGYRLLDGYRTRLTGLTAEEAESLFLTGLPGPAAQLGLGTVLAAAELKLMAALPRQLAERAARIRERFHLDAPGWFHDGEPTPYLNTVADAVWRQQRLHMRYRRWKTPTPVTRTVDPLGLVLKAGSWYLVGRSEGGERTYRVDRILALQPLEEEFERPADFDLGEFWRSYLARFRDAMFNGEAVVRFSPAGLRILRHLVTPEVIRAAQRNAGPPDEEGWVRTVIPIESVRHAHTELLKFGAEAEVLEPPELRELVIASARAMLDRYDAART</sequence>
<dbReference type="PANTHER" id="PTHR34580:SF1">
    <property type="entry name" value="PROTEIN PAFC"/>
    <property type="match status" value="1"/>
</dbReference>
<dbReference type="PIRSF" id="PIRSF016838">
    <property type="entry name" value="PafC"/>
    <property type="match status" value="1"/>
</dbReference>
<evidence type="ECO:0000256" key="2">
    <source>
        <dbReference type="ARBA" id="ARBA00023163"/>
    </source>
</evidence>
<dbReference type="RefSeq" id="WP_252806475.1">
    <property type="nucleotide sequence ID" value="NZ_BAAABM010000045.1"/>
</dbReference>
<evidence type="ECO:0000259" key="3">
    <source>
        <dbReference type="PROSITE" id="PS51000"/>
    </source>
</evidence>
<organism evidence="4 5">
    <name type="scientific">Actinoallomurus spadix</name>
    <dbReference type="NCBI Taxonomy" id="79912"/>
    <lineage>
        <taxon>Bacteria</taxon>
        <taxon>Bacillati</taxon>
        <taxon>Actinomycetota</taxon>
        <taxon>Actinomycetes</taxon>
        <taxon>Streptosporangiales</taxon>
        <taxon>Thermomonosporaceae</taxon>
        <taxon>Actinoallomurus</taxon>
    </lineage>
</organism>
<dbReference type="InterPro" id="IPR028349">
    <property type="entry name" value="PafC-like"/>
</dbReference>
<dbReference type="Pfam" id="PF25583">
    <property type="entry name" value="WCX"/>
    <property type="match status" value="1"/>
</dbReference>
<dbReference type="PROSITE" id="PS51000">
    <property type="entry name" value="HTH_DEOR_2"/>
    <property type="match status" value="1"/>
</dbReference>
<dbReference type="InterPro" id="IPR001034">
    <property type="entry name" value="DeoR_HTH"/>
</dbReference>
<dbReference type="InterPro" id="IPR026881">
    <property type="entry name" value="WYL_dom"/>
</dbReference>
<dbReference type="InterPro" id="IPR036388">
    <property type="entry name" value="WH-like_DNA-bd_sf"/>
</dbReference>
<reference evidence="4 5" key="1">
    <citation type="journal article" date="2019" name="Int. J. Syst. Evol. Microbiol.">
        <title>The Global Catalogue of Microorganisms (GCM) 10K type strain sequencing project: providing services to taxonomists for standard genome sequencing and annotation.</title>
        <authorList>
            <consortium name="The Broad Institute Genomics Platform"/>
            <consortium name="The Broad Institute Genome Sequencing Center for Infectious Disease"/>
            <person name="Wu L."/>
            <person name="Ma J."/>
        </authorList>
    </citation>
    <scope>NUCLEOTIDE SEQUENCE [LARGE SCALE GENOMIC DNA]</scope>
    <source>
        <strain evidence="4 5">JCM 3146</strain>
    </source>
</reference>
<evidence type="ECO:0000313" key="4">
    <source>
        <dbReference type="EMBL" id="GAA0351581.1"/>
    </source>
</evidence>
<keyword evidence="2" id="KW-0804">Transcription</keyword>
<gene>
    <name evidence="4" type="ORF">GCM10010151_46520</name>
</gene>
<dbReference type="InterPro" id="IPR036390">
    <property type="entry name" value="WH_DNA-bd_sf"/>
</dbReference>
<dbReference type="Pfam" id="PF08279">
    <property type="entry name" value="HTH_11"/>
    <property type="match status" value="1"/>
</dbReference>
<dbReference type="InterPro" id="IPR057727">
    <property type="entry name" value="WCX_dom"/>
</dbReference>
<keyword evidence="5" id="KW-1185">Reference proteome</keyword>
<dbReference type="Proteomes" id="UP001501822">
    <property type="component" value="Unassembled WGS sequence"/>
</dbReference>
<accession>A0ABN0WZY9</accession>
<name>A0ABN0WZY9_9ACTN</name>
<feature type="domain" description="HTH deoR-type" evidence="3">
    <location>
        <begin position="2"/>
        <end position="57"/>
    </location>
</feature>
<dbReference type="Pfam" id="PF13280">
    <property type="entry name" value="WYL"/>
    <property type="match status" value="1"/>
</dbReference>